<dbReference type="Gene3D" id="1.10.287.950">
    <property type="entry name" value="Methyl-accepting chemotaxis protein"/>
    <property type="match status" value="1"/>
</dbReference>
<dbReference type="GO" id="GO:0007165">
    <property type="term" value="P:signal transduction"/>
    <property type="evidence" value="ECO:0007669"/>
    <property type="project" value="UniProtKB-KW"/>
</dbReference>
<dbReference type="Pfam" id="PF00672">
    <property type="entry name" value="HAMP"/>
    <property type="match status" value="1"/>
</dbReference>
<keyword evidence="5 12" id="KW-0812">Transmembrane</keyword>
<evidence type="ECO:0000313" key="15">
    <source>
        <dbReference type="EMBL" id="KJZ01116.1"/>
    </source>
</evidence>
<dbReference type="PANTHER" id="PTHR32089:SF39">
    <property type="entry name" value="METHYL-ACCEPTING CHEMOTAXIS PROTEIN HLYB"/>
    <property type="match status" value="1"/>
</dbReference>
<dbReference type="EMBL" id="JXXZ01000004">
    <property type="protein sequence ID" value="KJZ01116.1"/>
    <property type="molecule type" value="Genomic_DNA"/>
</dbReference>
<evidence type="ECO:0000256" key="9">
    <source>
        <dbReference type="ARBA" id="ARBA00029447"/>
    </source>
</evidence>
<dbReference type="InterPro" id="IPR004089">
    <property type="entry name" value="MCPsignal_dom"/>
</dbReference>
<keyword evidence="4" id="KW-0145">Chemotaxis</keyword>
<dbReference type="AlphaFoldDB" id="A0A0F4PZB7"/>
<evidence type="ECO:0000259" key="13">
    <source>
        <dbReference type="PROSITE" id="PS50111"/>
    </source>
</evidence>
<evidence type="ECO:0000256" key="2">
    <source>
        <dbReference type="ARBA" id="ARBA00022475"/>
    </source>
</evidence>
<evidence type="ECO:0000256" key="10">
    <source>
        <dbReference type="PROSITE-ProRule" id="PRU00284"/>
    </source>
</evidence>
<organism evidence="15 16">
    <name type="scientific">Pseudoalteromonas ruthenica</name>
    <dbReference type="NCBI Taxonomy" id="151081"/>
    <lineage>
        <taxon>Bacteria</taxon>
        <taxon>Pseudomonadati</taxon>
        <taxon>Pseudomonadota</taxon>
        <taxon>Gammaproteobacteria</taxon>
        <taxon>Alteromonadales</taxon>
        <taxon>Pseudoalteromonadaceae</taxon>
        <taxon>Pseudoalteromonas</taxon>
    </lineage>
</organism>
<gene>
    <name evidence="15" type="ORF">TW72_04530</name>
</gene>
<evidence type="ECO:0000256" key="6">
    <source>
        <dbReference type="ARBA" id="ARBA00022989"/>
    </source>
</evidence>
<dbReference type="Gene3D" id="3.30.450.20">
    <property type="entry name" value="PAS domain"/>
    <property type="match status" value="1"/>
</dbReference>
<dbReference type="GO" id="GO:0006935">
    <property type="term" value="P:chemotaxis"/>
    <property type="evidence" value="ECO:0007669"/>
    <property type="project" value="UniProtKB-KW"/>
</dbReference>
<feature type="transmembrane region" description="Helical" evidence="12">
    <location>
        <begin position="281"/>
        <end position="307"/>
    </location>
</feature>
<dbReference type="InterPro" id="IPR003660">
    <property type="entry name" value="HAMP_dom"/>
</dbReference>
<feature type="coiled-coil region" evidence="11">
    <location>
        <begin position="435"/>
        <end position="462"/>
    </location>
</feature>
<dbReference type="PROSITE" id="PS50111">
    <property type="entry name" value="CHEMOTAXIS_TRANSDUC_2"/>
    <property type="match status" value="1"/>
</dbReference>
<evidence type="ECO:0000256" key="8">
    <source>
        <dbReference type="ARBA" id="ARBA00023224"/>
    </source>
</evidence>
<keyword evidence="8 10" id="KW-0807">Transducer</keyword>
<evidence type="ECO:0000256" key="11">
    <source>
        <dbReference type="SAM" id="Coils"/>
    </source>
</evidence>
<keyword evidence="7 12" id="KW-0472">Membrane</keyword>
<feature type="domain" description="HAMP" evidence="14">
    <location>
        <begin position="305"/>
        <end position="359"/>
    </location>
</feature>
<accession>A0A0F4PZB7</accession>
<keyword evidence="16" id="KW-1185">Reference proteome</keyword>
<dbReference type="PROSITE" id="PS50885">
    <property type="entry name" value="HAMP"/>
    <property type="match status" value="1"/>
</dbReference>
<keyword evidence="11" id="KW-0175">Coiled coil</keyword>
<dbReference type="PATRIC" id="fig|151081.8.peg.214"/>
<comment type="caution">
    <text evidence="15">The sequence shown here is derived from an EMBL/GenBank/DDBJ whole genome shotgun (WGS) entry which is preliminary data.</text>
</comment>
<evidence type="ECO:0000259" key="14">
    <source>
        <dbReference type="PROSITE" id="PS50885"/>
    </source>
</evidence>
<feature type="domain" description="Methyl-accepting transducer" evidence="13">
    <location>
        <begin position="364"/>
        <end position="600"/>
    </location>
</feature>
<keyword evidence="2" id="KW-1003">Cell membrane</keyword>
<dbReference type="SMART" id="SM00283">
    <property type="entry name" value="MA"/>
    <property type="match status" value="1"/>
</dbReference>
<evidence type="ECO:0000313" key="16">
    <source>
        <dbReference type="Proteomes" id="UP000033664"/>
    </source>
</evidence>
<dbReference type="Proteomes" id="UP000033664">
    <property type="component" value="Unassembled WGS sequence"/>
</dbReference>
<dbReference type="GeneID" id="58227753"/>
<dbReference type="RefSeq" id="WP_045978176.1">
    <property type="nucleotide sequence ID" value="NZ_JXXY01000001.1"/>
</dbReference>
<evidence type="ECO:0000256" key="12">
    <source>
        <dbReference type="SAM" id="Phobius"/>
    </source>
</evidence>
<dbReference type="PANTHER" id="PTHR32089">
    <property type="entry name" value="METHYL-ACCEPTING CHEMOTAXIS PROTEIN MCPB"/>
    <property type="match status" value="1"/>
</dbReference>
<evidence type="ECO:0000256" key="7">
    <source>
        <dbReference type="ARBA" id="ARBA00023136"/>
    </source>
</evidence>
<dbReference type="SMART" id="SM00304">
    <property type="entry name" value="HAMP"/>
    <property type="match status" value="2"/>
</dbReference>
<dbReference type="SUPFAM" id="SSF58104">
    <property type="entry name" value="Methyl-accepting chemotaxis protein (MCP) signaling domain"/>
    <property type="match status" value="1"/>
</dbReference>
<feature type="transmembrane region" description="Helical" evidence="12">
    <location>
        <begin position="12"/>
        <end position="33"/>
    </location>
</feature>
<comment type="similarity">
    <text evidence="9">Belongs to the methyl-accepting chemotaxis (MCP) protein family.</text>
</comment>
<evidence type="ECO:0000256" key="4">
    <source>
        <dbReference type="ARBA" id="ARBA00022500"/>
    </source>
</evidence>
<evidence type="ECO:0000256" key="1">
    <source>
        <dbReference type="ARBA" id="ARBA00004651"/>
    </source>
</evidence>
<evidence type="ECO:0000256" key="3">
    <source>
        <dbReference type="ARBA" id="ARBA00022481"/>
    </source>
</evidence>
<dbReference type="CDD" id="cd12912">
    <property type="entry name" value="PDC2_MCP_like"/>
    <property type="match status" value="1"/>
</dbReference>
<dbReference type="Pfam" id="PF00015">
    <property type="entry name" value="MCPsignal"/>
    <property type="match status" value="1"/>
</dbReference>
<dbReference type="GO" id="GO:0005886">
    <property type="term" value="C:plasma membrane"/>
    <property type="evidence" value="ECO:0007669"/>
    <property type="project" value="UniProtKB-SubCell"/>
</dbReference>
<keyword evidence="3" id="KW-0488">Methylation</keyword>
<dbReference type="eggNOG" id="COG0840">
    <property type="taxonomic scope" value="Bacteria"/>
</dbReference>
<dbReference type="OrthoDB" id="2489132at2"/>
<name>A0A0F4PZB7_9GAMM</name>
<dbReference type="FunFam" id="1.10.287.950:FF:000001">
    <property type="entry name" value="Methyl-accepting chemotaxis sensory transducer"/>
    <property type="match status" value="1"/>
</dbReference>
<comment type="subcellular location">
    <subcellularLocation>
        <location evidence="1">Cell membrane</location>
        <topology evidence="1">Multi-pass membrane protein</topology>
    </subcellularLocation>
</comment>
<reference evidence="15 16" key="1">
    <citation type="journal article" date="2015" name="BMC Genomics">
        <title>Genome mining reveals unlocked bioactive potential of marine Gram-negative bacteria.</title>
        <authorList>
            <person name="Machado H."/>
            <person name="Sonnenschein E.C."/>
            <person name="Melchiorsen J."/>
            <person name="Gram L."/>
        </authorList>
    </citation>
    <scope>NUCLEOTIDE SEQUENCE [LARGE SCALE GENOMIC DNA]</scope>
    <source>
        <strain evidence="15 16">S3137</strain>
    </source>
</reference>
<keyword evidence="6 12" id="KW-1133">Transmembrane helix</keyword>
<evidence type="ECO:0000256" key="5">
    <source>
        <dbReference type="ARBA" id="ARBA00022692"/>
    </source>
</evidence>
<proteinExistence type="inferred from homology"/>
<protein>
    <submittedName>
        <fullName evidence="15">Chemotaxis protein</fullName>
    </submittedName>
</protein>
<sequence length="637" mass="68857">MKLAQLTIRQKVTLLASFIAIVVAAIIGSISLYSAKQAIAERMLHSELPAKVEAINNHISNEINTLLNASEQLASSAMVARWAQTQGRADDALLIQQLQQVAQQYDLATASWANRNSGEYWNQDGFLRVLTAEQDGWFFAFKDSAQPRSISIYQEAPGNVKMFVNYQQVGGLGLSGLAKSIDDMQQMLERFTIEKSGFVYVVNSQGLVQLHPDAALVAKATLEDIYQQPVSTALLGNEFAITELNLHQSDYFVAASPITNTDLYVIAQVPTDEVFASVNALMWQIVMISIVVAALMCVAGFVLATNITAPIKDIARRFIELGQGQARLDHRFDTLRQPELRELTSGFNEFLSKIDNAIKAVAQQSQQVGHSASELRQQAGAQASSLEEQKQQTISVATAANQMEATVAEIANNAASAASLTAEGQQHNEFNRTQVADALAQINSLAQGVEQMSEELQELVAKTSEISDVVSAITGISEQTNLLALNAAIESARAGEHGRGFAVVADEVRALASRTSSSTAQIQRTIDSLNDSANNMVARMEQARSGALRSVEIMKQSSTLLNDNAKASEQINDITTIIATATEEQSSVMSDVSRQVELISSASDAIAMQSADVKATVTTLHECAEQLDALVASFDKR</sequence>